<dbReference type="Pfam" id="PF01386">
    <property type="entry name" value="Ribosomal_L25p"/>
    <property type="match status" value="1"/>
</dbReference>
<accession>A0A1G2QYJ9</accession>
<evidence type="ECO:0000259" key="8">
    <source>
        <dbReference type="Pfam" id="PF14693"/>
    </source>
</evidence>
<dbReference type="NCBIfam" id="TIGR00731">
    <property type="entry name" value="bL25_bact_ctc"/>
    <property type="match status" value="1"/>
</dbReference>
<dbReference type="GO" id="GO:0003735">
    <property type="term" value="F:structural constituent of ribosome"/>
    <property type="evidence" value="ECO:0007669"/>
    <property type="project" value="InterPro"/>
</dbReference>
<keyword evidence="4 5" id="KW-0687">Ribonucleoprotein</keyword>
<dbReference type="InterPro" id="IPR020057">
    <property type="entry name" value="Ribosomal_bL25_b-dom"/>
</dbReference>
<dbReference type="InterPro" id="IPR020930">
    <property type="entry name" value="Ribosomal_uL5_bac-type"/>
</dbReference>
<dbReference type="GO" id="GO:0008097">
    <property type="term" value="F:5S rRNA binding"/>
    <property type="evidence" value="ECO:0007669"/>
    <property type="project" value="InterPro"/>
</dbReference>
<dbReference type="EMBL" id="MHTT01000022">
    <property type="protein sequence ID" value="OHA65062.1"/>
    <property type="molecule type" value="Genomic_DNA"/>
</dbReference>
<comment type="subunit">
    <text evidence="5">Part of the 50S ribosomal subunit; part of the 5S rRNA/L5/L18/L25 subcomplex. Contacts the 5S rRNA. Binds to the 5S rRNA independently of L5 and L18.</text>
</comment>
<protein>
    <recommendedName>
        <fullName evidence="5">Large ribosomal subunit protein bL25</fullName>
    </recommendedName>
    <alternativeName>
        <fullName evidence="5">General stress protein CTC</fullName>
    </alternativeName>
</protein>
<keyword evidence="1 5" id="KW-0699">rRNA-binding</keyword>
<dbReference type="InterPro" id="IPR020056">
    <property type="entry name" value="Rbsml_bL25/Gln-tRNA_synth_N"/>
</dbReference>
<evidence type="ECO:0000256" key="5">
    <source>
        <dbReference type="HAMAP-Rule" id="MF_01334"/>
    </source>
</evidence>
<proteinExistence type="inferred from homology"/>
<dbReference type="STRING" id="1802448.A2672_00690"/>
<dbReference type="PANTHER" id="PTHR33284:SF1">
    <property type="entry name" value="RIBOSOMAL PROTEIN L25_GLN-TRNA SYNTHETASE, ANTI-CODON-BINDING DOMAIN-CONTAINING PROTEIN"/>
    <property type="match status" value="1"/>
</dbReference>
<dbReference type="Proteomes" id="UP000178065">
    <property type="component" value="Unassembled WGS sequence"/>
</dbReference>
<comment type="caution">
    <text evidence="9">The sequence shown here is derived from an EMBL/GenBank/DDBJ whole genome shotgun (WGS) entry which is preliminary data.</text>
</comment>
<evidence type="ECO:0000259" key="7">
    <source>
        <dbReference type="Pfam" id="PF01386"/>
    </source>
</evidence>
<evidence type="ECO:0000256" key="6">
    <source>
        <dbReference type="SAM" id="MobiDB-lite"/>
    </source>
</evidence>
<keyword evidence="3 5" id="KW-0689">Ribosomal protein</keyword>
<gene>
    <name evidence="5" type="primary">rplY</name>
    <name evidence="5" type="synonym">ctc</name>
    <name evidence="9" type="ORF">A2672_00690</name>
</gene>
<feature type="region of interest" description="Disordered" evidence="6">
    <location>
        <begin position="201"/>
        <end position="224"/>
    </location>
</feature>
<evidence type="ECO:0000313" key="9">
    <source>
        <dbReference type="EMBL" id="OHA65062.1"/>
    </source>
</evidence>
<sequence length="224" mass="25033">MLSLKAAQRKILGKKVRNLRGKGEIPAVLYGHMAKPAALSVAKKEFDQVYREAGESSLFSLELGKETTPVLIRGVQRHPLSGEPIHVDFYQPRLDEKIKIMVPLHLEGEAPAVKDFEGTLIQNVHEVEVLALPQDLPSEIVVDVLGLKTLEDRILVENLQVDSKVEVLAEKDWIVAQVVPAERVEEELAKPVEEEAAAVEAVEKVEEKKEEEEKEEPQKELKSS</sequence>
<dbReference type="HAMAP" id="MF_01334">
    <property type="entry name" value="Ribosomal_bL25_CTC"/>
    <property type="match status" value="1"/>
</dbReference>
<dbReference type="GO" id="GO:0022625">
    <property type="term" value="C:cytosolic large ribosomal subunit"/>
    <property type="evidence" value="ECO:0007669"/>
    <property type="project" value="TreeGrafter"/>
</dbReference>
<dbReference type="AlphaFoldDB" id="A0A1G2QYJ9"/>
<reference evidence="9 10" key="1">
    <citation type="journal article" date="2016" name="Nat. Commun.">
        <title>Thousands of microbial genomes shed light on interconnected biogeochemical processes in an aquifer system.</title>
        <authorList>
            <person name="Anantharaman K."/>
            <person name="Brown C.T."/>
            <person name="Hug L.A."/>
            <person name="Sharon I."/>
            <person name="Castelle C.J."/>
            <person name="Probst A.J."/>
            <person name="Thomas B.C."/>
            <person name="Singh A."/>
            <person name="Wilkins M.J."/>
            <person name="Karaoz U."/>
            <person name="Brodie E.L."/>
            <person name="Williams K.H."/>
            <person name="Hubbard S.S."/>
            <person name="Banfield J.F."/>
        </authorList>
    </citation>
    <scope>NUCLEOTIDE SEQUENCE [LARGE SCALE GENOMIC DNA]</scope>
</reference>
<dbReference type="PANTHER" id="PTHR33284">
    <property type="entry name" value="RIBOSOMAL PROTEIN L25/GLN-TRNA SYNTHETASE, ANTI-CODON-BINDING DOMAIN-CONTAINING PROTEIN"/>
    <property type="match status" value="1"/>
</dbReference>
<name>A0A1G2QYJ9_9BACT</name>
<dbReference type="Gene3D" id="2.170.120.20">
    <property type="entry name" value="Ribosomal protein L25, beta domain"/>
    <property type="match status" value="1"/>
</dbReference>
<dbReference type="InterPro" id="IPR029751">
    <property type="entry name" value="Ribosomal_L25_dom"/>
</dbReference>
<organism evidence="9 10">
    <name type="scientific">Candidatus Wildermuthbacteria bacterium RIFCSPHIGHO2_01_FULL_49_22b</name>
    <dbReference type="NCBI Taxonomy" id="1802448"/>
    <lineage>
        <taxon>Bacteria</taxon>
        <taxon>Candidatus Wildermuthiibacteriota</taxon>
    </lineage>
</organism>
<dbReference type="SUPFAM" id="SSF50715">
    <property type="entry name" value="Ribosomal protein L25-like"/>
    <property type="match status" value="1"/>
</dbReference>
<feature type="domain" description="Large ribosomal subunit protein bL25 L25" evidence="7">
    <location>
        <begin position="4"/>
        <end position="89"/>
    </location>
</feature>
<dbReference type="InterPro" id="IPR001021">
    <property type="entry name" value="Ribosomal_bL25_long"/>
</dbReference>
<dbReference type="InterPro" id="IPR037121">
    <property type="entry name" value="Ribosomal_bL25_C"/>
</dbReference>
<dbReference type="InterPro" id="IPR011035">
    <property type="entry name" value="Ribosomal_bL25/Gln-tRNA_synth"/>
</dbReference>
<keyword evidence="2 5" id="KW-0694">RNA-binding</keyword>
<feature type="domain" description="Large ribosomal subunit protein bL25 beta" evidence="8">
    <location>
        <begin position="97"/>
        <end position="181"/>
    </location>
</feature>
<evidence type="ECO:0000313" key="10">
    <source>
        <dbReference type="Proteomes" id="UP000178065"/>
    </source>
</evidence>
<evidence type="ECO:0000256" key="3">
    <source>
        <dbReference type="ARBA" id="ARBA00022980"/>
    </source>
</evidence>
<evidence type="ECO:0000256" key="4">
    <source>
        <dbReference type="ARBA" id="ARBA00023274"/>
    </source>
</evidence>
<dbReference type="Gene3D" id="2.40.240.10">
    <property type="entry name" value="Ribosomal Protein L25, Chain P"/>
    <property type="match status" value="1"/>
</dbReference>
<dbReference type="GO" id="GO:0006412">
    <property type="term" value="P:translation"/>
    <property type="evidence" value="ECO:0007669"/>
    <property type="project" value="UniProtKB-UniRule"/>
</dbReference>
<dbReference type="Pfam" id="PF14693">
    <property type="entry name" value="Ribosomal_TL5_C"/>
    <property type="match status" value="1"/>
</dbReference>
<evidence type="ECO:0000256" key="2">
    <source>
        <dbReference type="ARBA" id="ARBA00022884"/>
    </source>
</evidence>
<comment type="function">
    <text evidence="5">This is one of the proteins that binds to the 5S RNA in the ribosome where it forms part of the central protuberance.</text>
</comment>
<evidence type="ECO:0000256" key="1">
    <source>
        <dbReference type="ARBA" id="ARBA00022730"/>
    </source>
</evidence>
<dbReference type="CDD" id="cd00495">
    <property type="entry name" value="Ribosomal_L25_TL5_CTC"/>
    <property type="match status" value="1"/>
</dbReference>
<comment type="similarity">
    <text evidence="5">Belongs to the bacterial ribosomal protein bL25 family. CTC subfamily.</text>
</comment>